<reference evidence="11" key="1">
    <citation type="submission" date="2021-06" db="EMBL/GenBank/DDBJ databases">
        <authorList>
            <person name="Hodson N. C."/>
            <person name="Mongue J. A."/>
            <person name="Jaron S. K."/>
        </authorList>
    </citation>
    <scope>NUCLEOTIDE SEQUENCE</scope>
</reference>
<organism evidence="11 12">
    <name type="scientific">Allacma fusca</name>
    <dbReference type="NCBI Taxonomy" id="39272"/>
    <lineage>
        <taxon>Eukaryota</taxon>
        <taxon>Metazoa</taxon>
        <taxon>Ecdysozoa</taxon>
        <taxon>Arthropoda</taxon>
        <taxon>Hexapoda</taxon>
        <taxon>Collembola</taxon>
        <taxon>Symphypleona</taxon>
        <taxon>Sminthuridae</taxon>
        <taxon>Allacma</taxon>
    </lineage>
</organism>
<evidence type="ECO:0000256" key="1">
    <source>
        <dbReference type="ARBA" id="ARBA00004370"/>
    </source>
</evidence>
<evidence type="ECO:0000256" key="8">
    <source>
        <dbReference type="SAM" id="MobiDB-lite"/>
    </source>
</evidence>
<gene>
    <name evidence="11" type="ORF">AFUS01_LOCUS10212</name>
</gene>
<feature type="region of interest" description="Disordered" evidence="8">
    <location>
        <begin position="660"/>
        <end position="730"/>
    </location>
</feature>
<name>A0A8J2NWF6_9HEXA</name>
<feature type="transmembrane region" description="Helical" evidence="9">
    <location>
        <begin position="132"/>
        <end position="153"/>
    </location>
</feature>
<feature type="transmembrane region" description="Helical" evidence="9">
    <location>
        <begin position="299"/>
        <end position="316"/>
    </location>
</feature>
<feature type="transmembrane region" description="Helical" evidence="9">
    <location>
        <begin position="391"/>
        <end position="414"/>
    </location>
</feature>
<keyword evidence="12" id="KW-1185">Reference proteome</keyword>
<keyword evidence="4" id="KW-0290">Folate-binding</keyword>
<dbReference type="GO" id="GO:0090482">
    <property type="term" value="F:vitamin transmembrane transporter activity"/>
    <property type="evidence" value="ECO:0007669"/>
    <property type="project" value="InterPro"/>
</dbReference>
<dbReference type="Pfam" id="PF01612">
    <property type="entry name" value="DNA_pol_A_exo1"/>
    <property type="match status" value="1"/>
</dbReference>
<feature type="transmembrane region" description="Helical" evidence="9">
    <location>
        <begin position="165"/>
        <end position="184"/>
    </location>
</feature>
<evidence type="ECO:0000256" key="4">
    <source>
        <dbReference type="ARBA" id="ARBA00022954"/>
    </source>
</evidence>
<evidence type="ECO:0000259" key="10">
    <source>
        <dbReference type="PROSITE" id="PS50967"/>
    </source>
</evidence>
<feature type="transmembrane region" description="Helical" evidence="9">
    <location>
        <begin position="103"/>
        <end position="120"/>
    </location>
</feature>
<dbReference type="PANTHER" id="PTHR10686:SF18">
    <property type="entry name" value="IP11787P-RELATED"/>
    <property type="match status" value="1"/>
</dbReference>
<dbReference type="PANTHER" id="PTHR10686">
    <property type="entry name" value="FOLATE TRANSPORTER"/>
    <property type="match status" value="1"/>
</dbReference>
<dbReference type="CDD" id="cd06174">
    <property type="entry name" value="MFS"/>
    <property type="match status" value="1"/>
</dbReference>
<comment type="caution">
    <text evidence="11">The sequence shown here is derived from an EMBL/GenBank/DDBJ whole genome shotgun (WGS) entry which is preliminary data.</text>
</comment>
<evidence type="ECO:0000313" key="11">
    <source>
        <dbReference type="EMBL" id="CAG7720962.1"/>
    </source>
</evidence>
<dbReference type="OrthoDB" id="18814at2759"/>
<dbReference type="PROSITE" id="PS50967">
    <property type="entry name" value="HRDC"/>
    <property type="match status" value="1"/>
</dbReference>
<dbReference type="GO" id="GO:0005542">
    <property type="term" value="F:folic acid binding"/>
    <property type="evidence" value="ECO:0007669"/>
    <property type="project" value="UniProtKB-KW"/>
</dbReference>
<comment type="subcellular location">
    <subcellularLocation>
        <location evidence="1">Membrane</location>
    </subcellularLocation>
</comment>
<feature type="domain" description="HRDC" evidence="10">
    <location>
        <begin position="1027"/>
        <end position="1110"/>
    </location>
</feature>
<dbReference type="GO" id="GO:0008408">
    <property type="term" value="F:3'-5' exonuclease activity"/>
    <property type="evidence" value="ECO:0007669"/>
    <property type="project" value="InterPro"/>
</dbReference>
<sequence>MEKWQWTTLILCGFGLFKEFRPSESFFTEYILEYKNITADVLIHDAYPVSTYSYLATLAVVFLVTDFLRYRNVVILEGAAYVATWIIMIWGQGLTALMFIESLYGLACSTEVAYYTYIYAKVDKDKYKKVTSYTYSAIFVGRFFAGVAAQVLVSYDLMNYHELNYISLTCVSIAFCFSLFLPSVKQSIYFYREDENDNTKAQKLSIVQRIRAAYPILWRDFKSAFSNPYVVKWSIWWAVATAGHLQVINYIQAMWETIAAYHSNTIYNGAVEATHTALSAVLAFGVGHVKLPWNKWGDTFLSITSAVAGAALIILSQTTQINIAYVCYVIFRTIFQVTITVASAEVAQVISEDSYGLIFGINTFVALSLQTILTLVVADRKGLEMKEKEQFLVYGSCYVILGGLYVFIAGYTFVKYGCKGQAKVLENNPGVQSRSGSFDNINDTTSKRSNSIPPTSPYKSDVTREDPEDSDEGEILKNGGKSTFIQGLNILRSRRKFSEYRQGGSVKVENLRAITVLWETDRAVESKWKVRTDCEDLGSKVSVYQKRLGKTKNIAGEIIKVQMLNTRTMGKVGPELGSGPGEESPPLGVPVGNDSFSPGQRGYLVFIDTKAQTPNMVDEIISFLEGAATDLLRNGDGGPEGIHGAEMGVMQPCNGEIKAEVSSGRVTGKSPRREGIGLMESPGGKRGSPGSSFGGTAVPKKTKPSQGDSSPNSPANSNDYRKPISKHQQKRKLFYEMQKKTEHMAKPQAKFTTPIINDDLPFVPKYPLILVPKEDPKSRKIYYEHPYQATILDWIPPPALMSNTKKNWSVPDIKGSQYFLVSSLTSLNHMMRDLHQATEISFDVEHSDRGYLGLTCLIQISTRYKDYIIDCFTLRDYLHCLNEVFTHPEILKVAHSAHCDIAYLQRDLGIYVVGLFDTCEAEKIITASEKSAGLAALLLKYFNIEADKRYQLADWRIRPLTSPMKDYARTDTHYLLKMYDFQKAELLRDHDYSLLYKAYENSKDICLIRYDKPDNTDWMRKHSSNFNNRQIYALSELNKKRNEVAIAEDDGIHFIASNKTLASLANALPSTWDEILDAIKTGGNLTEFIDLNRSFILRIMEAAREMPLEAPSTLKYNRNDSNRLVVGQVLKPKASHSVFLLSKTGSPSPCDVVYSVMKKCYLLKRLVYPKFLRRILPVVCTCEKETDRILETIQALIPSDYESKRILYGVSSNFAPKFEPELRRSVEELITTIRPNWIWVDDVNKAEHCIAVYNIGSVCGVSVIERFGEFNGFFLKVPT</sequence>
<evidence type="ECO:0000256" key="3">
    <source>
        <dbReference type="ARBA" id="ARBA00022692"/>
    </source>
</evidence>
<dbReference type="InterPro" id="IPR002562">
    <property type="entry name" value="3'-5'_exonuclease_dom"/>
</dbReference>
<evidence type="ECO:0000256" key="2">
    <source>
        <dbReference type="ARBA" id="ARBA00005773"/>
    </source>
</evidence>
<dbReference type="SMART" id="SM00474">
    <property type="entry name" value="35EXOc"/>
    <property type="match status" value="1"/>
</dbReference>
<dbReference type="EMBL" id="CAJVCH010075632">
    <property type="protein sequence ID" value="CAG7720962.1"/>
    <property type="molecule type" value="Genomic_DNA"/>
</dbReference>
<keyword evidence="3 9" id="KW-0812">Transmembrane</keyword>
<evidence type="ECO:0000256" key="7">
    <source>
        <dbReference type="ARBA" id="ARBA00023180"/>
    </source>
</evidence>
<dbReference type="GO" id="GO:0005886">
    <property type="term" value="C:plasma membrane"/>
    <property type="evidence" value="ECO:0007669"/>
    <property type="project" value="TreeGrafter"/>
</dbReference>
<dbReference type="NCBIfam" id="TIGR00806">
    <property type="entry name" value="rfc"/>
    <property type="match status" value="1"/>
</dbReference>
<feature type="compositionally biased region" description="Polar residues" evidence="8">
    <location>
        <begin position="431"/>
        <end position="453"/>
    </location>
</feature>
<feature type="transmembrane region" description="Helical" evidence="9">
    <location>
        <begin position="46"/>
        <end position="65"/>
    </location>
</feature>
<feature type="region of interest" description="Disordered" evidence="8">
    <location>
        <begin position="431"/>
        <end position="478"/>
    </location>
</feature>
<evidence type="ECO:0000313" key="12">
    <source>
        <dbReference type="Proteomes" id="UP000708208"/>
    </source>
</evidence>
<keyword evidence="7" id="KW-0325">Glycoprotein</keyword>
<evidence type="ECO:0000256" key="5">
    <source>
        <dbReference type="ARBA" id="ARBA00022989"/>
    </source>
</evidence>
<dbReference type="GO" id="GO:0003676">
    <property type="term" value="F:nucleic acid binding"/>
    <property type="evidence" value="ECO:0007669"/>
    <property type="project" value="InterPro"/>
</dbReference>
<dbReference type="Proteomes" id="UP000708208">
    <property type="component" value="Unassembled WGS sequence"/>
</dbReference>
<dbReference type="InterPro" id="IPR002121">
    <property type="entry name" value="HRDC_dom"/>
</dbReference>
<dbReference type="FunFam" id="1.20.1250.20:FF:000298">
    <property type="entry name" value="Thiamine transporter"/>
    <property type="match status" value="1"/>
</dbReference>
<evidence type="ECO:0000256" key="9">
    <source>
        <dbReference type="SAM" id="Phobius"/>
    </source>
</evidence>
<evidence type="ECO:0000256" key="6">
    <source>
        <dbReference type="ARBA" id="ARBA00023136"/>
    </source>
</evidence>
<protein>
    <recommendedName>
        <fullName evidence="10">HRDC domain-containing protein</fullName>
    </recommendedName>
</protein>
<feature type="compositionally biased region" description="Low complexity" evidence="8">
    <location>
        <begin position="709"/>
        <end position="718"/>
    </location>
</feature>
<feature type="transmembrane region" description="Helical" evidence="9">
    <location>
        <begin position="356"/>
        <end position="379"/>
    </location>
</feature>
<dbReference type="InterPro" id="IPR002666">
    <property type="entry name" value="Folate_carrier"/>
</dbReference>
<feature type="transmembrane region" description="Helical" evidence="9">
    <location>
        <begin position="323"/>
        <end position="344"/>
    </location>
</feature>
<keyword evidence="5 9" id="KW-1133">Transmembrane helix</keyword>
<accession>A0A8J2NWF6</accession>
<keyword evidence="6 9" id="KW-0472">Membrane</keyword>
<dbReference type="AlphaFoldDB" id="A0A8J2NWF6"/>
<proteinExistence type="inferred from homology"/>
<dbReference type="Pfam" id="PF01770">
    <property type="entry name" value="Folate_carrier"/>
    <property type="match status" value="1"/>
</dbReference>
<comment type="similarity">
    <text evidence="2">Belongs to the reduced folate carrier (RFC) transporter (TC 2.A.48) family.</text>
</comment>
<dbReference type="GO" id="GO:0006139">
    <property type="term" value="P:nucleobase-containing compound metabolic process"/>
    <property type="evidence" value="ECO:0007669"/>
    <property type="project" value="InterPro"/>
</dbReference>
<feature type="transmembrane region" description="Helical" evidence="9">
    <location>
        <begin position="72"/>
        <end position="91"/>
    </location>
</feature>